<evidence type="ECO:0000313" key="1">
    <source>
        <dbReference type="EMBL" id="NVO33487.1"/>
    </source>
</evidence>
<dbReference type="Proteomes" id="UP000565521">
    <property type="component" value="Unassembled WGS sequence"/>
</dbReference>
<dbReference type="AlphaFoldDB" id="A0A7Y7PTF3"/>
<comment type="caution">
    <text evidence="1">The sequence shown here is derived from an EMBL/GenBank/DDBJ whole genome shotgun (WGS) entry which is preliminary data.</text>
</comment>
<protein>
    <submittedName>
        <fullName evidence="1">Uncharacterized protein</fullName>
    </submittedName>
</protein>
<reference evidence="1 2" key="1">
    <citation type="submission" date="2020-05" db="EMBL/GenBank/DDBJ databases">
        <title>Hymenobacter terrestris sp. nov. and Hymenobacter lapidiphilus sp. nov., isolated from regoliths in Antarctica.</title>
        <authorList>
            <person name="Sedlacek I."/>
            <person name="Pantucek R."/>
            <person name="Zeman M."/>
            <person name="Holochova P."/>
            <person name="Kralova S."/>
            <person name="Stankova E."/>
            <person name="Sedo O."/>
            <person name="Micenkova L."/>
            <person name="Svec P."/>
            <person name="Gupta V."/>
            <person name="Sood U."/>
            <person name="Korpole U.S."/>
            <person name="Lal R."/>
        </authorList>
    </citation>
    <scope>NUCLEOTIDE SEQUENCE [LARGE SCALE GENOMIC DNA]</scope>
    <source>
        <strain evidence="1 2">P5342</strain>
    </source>
</reference>
<accession>A0A7Y7PTF3</accession>
<keyword evidence="2" id="KW-1185">Reference proteome</keyword>
<gene>
    <name evidence="1" type="ORF">HW554_19985</name>
</gene>
<sequence>MSATLPTIRPAAKPTMKLDEFGRQVVPRLIGQTLSPDAVDKTMIISSLMAQAVRHYEAYDAELQAMHFTAADVLPFLTDAQAEEVAGSANKQDRIMGGVNRLLKEVKKRNQLIIGMLRDTQTQMASASPAAQLRMVNLLREQQGYVALKKLPRNVSEILQTA</sequence>
<dbReference type="RefSeq" id="WP_176910293.1">
    <property type="nucleotide sequence ID" value="NZ_JABKAU010000076.1"/>
</dbReference>
<organism evidence="1 2">
    <name type="scientific">Hymenobacter lapidiphilus</name>
    <dbReference type="NCBI Taxonomy" id="2608003"/>
    <lineage>
        <taxon>Bacteria</taxon>
        <taxon>Pseudomonadati</taxon>
        <taxon>Bacteroidota</taxon>
        <taxon>Cytophagia</taxon>
        <taxon>Cytophagales</taxon>
        <taxon>Hymenobacteraceae</taxon>
        <taxon>Hymenobacter</taxon>
    </lineage>
</organism>
<dbReference type="EMBL" id="JABKAU010000076">
    <property type="protein sequence ID" value="NVO33487.1"/>
    <property type="molecule type" value="Genomic_DNA"/>
</dbReference>
<evidence type="ECO:0000313" key="2">
    <source>
        <dbReference type="Proteomes" id="UP000565521"/>
    </source>
</evidence>
<name>A0A7Y7PTF3_9BACT</name>
<proteinExistence type="predicted"/>